<accession>A0A4U1BDJ2</accession>
<dbReference type="RefSeq" id="WP_136853338.1">
    <property type="nucleotide sequence ID" value="NZ_SWCI01000006.1"/>
</dbReference>
<dbReference type="InterPro" id="IPR025346">
    <property type="entry name" value="DUF4250"/>
</dbReference>
<dbReference type="OrthoDB" id="6197979at2"/>
<organism evidence="1 2">
    <name type="scientific">Ferrimonas sediminicola</name>
    <dbReference type="NCBI Taxonomy" id="2569538"/>
    <lineage>
        <taxon>Bacteria</taxon>
        <taxon>Pseudomonadati</taxon>
        <taxon>Pseudomonadota</taxon>
        <taxon>Gammaproteobacteria</taxon>
        <taxon>Alteromonadales</taxon>
        <taxon>Ferrimonadaceae</taxon>
        <taxon>Ferrimonas</taxon>
    </lineage>
</organism>
<keyword evidence="2" id="KW-1185">Reference proteome</keyword>
<evidence type="ECO:0000313" key="1">
    <source>
        <dbReference type="EMBL" id="TKB48661.1"/>
    </source>
</evidence>
<evidence type="ECO:0000313" key="2">
    <source>
        <dbReference type="Proteomes" id="UP000305674"/>
    </source>
</evidence>
<reference evidence="1 2" key="1">
    <citation type="submission" date="2019-04" db="EMBL/GenBank/DDBJ databases">
        <authorList>
            <person name="Hwang J.C."/>
        </authorList>
    </citation>
    <scope>NUCLEOTIDE SEQUENCE [LARGE SCALE GENOMIC DNA]</scope>
    <source>
        <strain evidence="1 2">IMCC35001</strain>
    </source>
</reference>
<protein>
    <submittedName>
        <fullName evidence="1">DUF4250 domain-containing protein</fullName>
    </submittedName>
</protein>
<gene>
    <name evidence="1" type="ORF">FCL40_10920</name>
</gene>
<dbReference type="Pfam" id="PF14056">
    <property type="entry name" value="DUF4250"/>
    <property type="match status" value="1"/>
</dbReference>
<dbReference type="AlphaFoldDB" id="A0A4U1BDJ2"/>
<dbReference type="Proteomes" id="UP000305674">
    <property type="component" value="Unassembled WGS sequence"/>
</dbReference>
<proteinExistence type="predicted"/>
<name>A0A4U1BDJ2_9GAMM</name>
<dbReference type="EMBL" id="SWCI01000006">
    <property type="protein sequence ID" value="TKB48661.1"/>
    <property type="molecule type" value="Genomic_DNA"/>
</dbReference>
<sequence>MEIHHPERLDAHILLGIVNERLRLSCDNLGELEEDLGISGAQLEHKLGAIGFHYLPEQNQFRREGE</sequence>
<comment type="caution">
    <text evidence="1">The sequence shown here is derived from an EMBL/GenBank/DDBJ whole genome shotgun (WGS) entry which is preliminary data.</text>
</comment>